<feature type="domain" description="GH3 C-terminal" evidence="4">
    <location>
        <begin position="450"/>
        <end position="564"/>
    </location>
</feature>
<dbReference type="InterPro" id="IPR004993">
    <property type="entry name" value="GH3"/>
</dbReference>
<dbReference type="EMBL" id="JAHRHJ020000004">
    <property type="protein sequence ID" value="KAH9317065.1"/>
    <property type="molecule type" value="Genomic_DNA"/>
</dbReference>
<evidence type="ECO:0000313" key="6">
    <source>
        <dbReference type="Proteomes" id="UP000824469"/>
    </source>
</evidence>
<evidence type="ECO:0000256" key="1">
    <source>
        <dbReference type="ARBA" id="ARBA00008068"/>
    </source>
</evidence>
<dbReference type="PANTHER" id="PTHR31901">
    <property type="entry name" value="GH3 DOMAIN-CONTAINING PROTEIN"/>
    <property type="match status" value="1"/>
</dbReference>
<gene>
    <name evidence="5" type="ORF">KI387_018834</name>
</gene>
<evidence type="ECO:0000259" key="3">
    <source>
        <dbReference type="Pfam" id="PF23571"/>
    </source>
</evidence>
<reference evidence="5 6" key="1">
    <citation type="journal article" date="2021" name="Nat. Plants">
        <title>The Taxus genome provides insights into paclitaxel biosynthesis.</title>
        <authorList>
            <person name="Xiong X."/>
            <person name="Gou J."/>
            <person name="Liao Q."/>
            <person name="Li Y."/>
            <person name="Zhou Q."/>
            <person name="Bi G."/>
            <person name="Li C."/>
            <person name="Du R."/>
            <person name="Wang X."/>
            <person name="Sun T."/>
            <person name="Guo L."/>
            <person name="Liang H."/>
            <person name="Lu P."/>
            <person name="Wu Y."/>
            <person name="Zhang Z."/>
            <person name="Ro D.K."/>
            <person name="Shang Y."/>
            <person name="Huang S."/>
            <person name="Yan J."/>
        </authorList>
    </citation>
    <scope>NUCLEOTIDE SEQUENCE [LARGE SCALE GENOMIC DNA]</scope>
    <source>
        <strain evidence="5">Ta-2019</strain>
    </source>
</reference>
<name>A0AA38G8N2_TAXCH</name>
<dbReference type="OMA" id="HECCNCL"/>
<dbReference type="PANTHER" id="PTHR31901:SF5">
    <property type="entry name" value="JASMONOYL--L-AMINO ACID SYNTHETASE JAR1"/>
    <property type="match status" value="1"/>
</dbReference>
<dbReference type="InterPro" id="IPR055378">
    <property type="entry name" value="GH3_C"/>
</dbReference>
<protein>
    <submittedName>
        <fullName evidence="5">Uncharacterized protein</fullName>
    </submittedName>
</protein>
<dbReference type="AlphaFoldDB" id="A0AA38G8N2"/>
<dbReference type="Proteomes" id="UP000824469">
    <property type="component" value="Unassembled WGS sequence"/>
</dbReference>
<evidence type="ECO:0000259" key="4">
    <source>
        <dbReference type="Pfam" id="PF23572"/>
    </source>
</evidence>
<accession>A0AA38G8N2</accession>
<proteinExistence type="inferred from homology"/>
<keyword evidence="6" id="KW-1185">Reference proteome</keyword>
<dbReference type="InterPro" id="IPR055377">
    <property type="entry name" value="GH3_M"/>
</dbReference>
<comment type="caution">
    <text evidence="5">The sequence shown here is derived from an EMBL/GenBank/DDBJ whole genome shotgun (WGS) entry which is preliminary data.</text>
</comment>
<evidence type="ECO:0000256" key="2">
    <source>
        <dbReference type="ARBA" id="ARBA00022598"/>
    </source>
</evidence>
<sequence length="585" mass="65748">MPAMGTYEHLIEEFEAMTRDAERVQRETLKKIIESNSETEYLQKWGLNGRTDPQDFKSCIPLATHADFEPYIQRIADGDKSPLLTIQPITVLSLSSGTTNGRQKFVPFNDNLLALTVQIFGISGAYRAHWFPIMRGGRALEFVYSSKPRHTKGGFLACPATTNVFSSAEYKMAKKSSQITACSPEEVVFGLDSRQSLYCHLLCGLIYSNEVQYVSSSFSYSILDAIGTFEQVWEELCTDIRDGKLSERITITSIRACVSILLKPDPDLADEIYEKCKNMEESNWYGVIPKLWPNAKYVYSIMTGSMEPYLRKLRHYAGDLPLVSADYGASEGWVGANIDPTTPPESTTFTVIPNLAYFEFIPLHWNSKFDEIDLPNPNGQHTESEPVGLTEVKVGEEYEVVFTTFAGLYRYRLGDIVKVAGFYNSTPQLSYICRKNLLLAVNIDKTTEKELQISVEKATQLFREGSVQLVDFTSYADLATEPGHYVIFWELSGTMEEKILNKCCSVMDESFVDGGYISSRKAKTIGPLELCIVEMGTFKKILDHYLSIGAAVSQFKTPRCINSNPALFDILNNGVIQKHFSTFLS</sequence>
<organism evidence="5 6">
    <name type="scientific">Taxus chinensis</name>
    <name type="common">Chinese yew</name>
    <name type="synonym">Taxus wallichiana var. chinensis</name>
    <dbReference type="NCBI Taxonomy" id="29808"/>
    <lineage>
        <taxon>Eukaryota</taxon>
        <taxon>Viridiplantae</taxon>
        <taxon>Streptophyta</taxon>
        <taxon>Embryophyta</taxon>
        <taxon>Tracheophyta</taxon>
        <taxon>Spermatophyta</taxon>
        <taxon>Pinopsida</taxon>
        <taxon>Pinidae</taxon>
        <taxon>Conifers II</taxon>
        <taxon>Cupressales</taxon>
        <taxon>Taxaceae</taxon>
        <taxon>Taxus</taxon>
    </lineage>
</organism>
<dbReference type="GO" id="GO:0016881">
    <property type="term" value="F:acid-amino acid ligase activity"/>
    <property type="evidence" value="ECO:0007669"/>
    <property type="project" value="TreeGrafter"/>
</dbReference>
<keyword evidence="2" id="KW-0436">Ligase</keyword>
<dbReference type="Pfam" id="PF03321">
    <property type="entry name" value="GH3"/>
    <property type="match status" value="1"/>
</dbReference>
<evidence type="ECO:0000313" key="5">
    <source>
        <dbReference type="EMBL" id="KAH9317065.1"/>
    </source>
</evidence>
<comment type="similarity">
    <text evidence="1">Belongs to the IAA-amido conjugating enzyme family.</text>
</comment>
<dbReference type="GO" id="GO:0005737">
    <property type="term" value="C:cytoplasm"/>
    <property type="evidence" value="ECO:0007669"/>
    <property type="project" value="TreeGrafter"/>
</dbReference>
<feature type="domain" description="GH3 middle" evidence="3">
    <location>
        <begin position="349"/>
        <end position="434"/>
    </location>
</feature>
<dbReference type="Pfam" id="PF23571">
    <property type="entry name" value="GH3_M"/>
    <property type="match status" value="1"/>
</dbReference>
<dbReference type="Pfam" id="PF23572">
    <property type="entry name" value="GH3_C"/>
    <property type="match status" value="1"/>
</dbReference>